<organism evidence="1 2">
    <name type="scientific">Rhodococcus pyridinivorans</name>
    <dbReference type="NCBI Taxonomy" id="103816"/>
    <lineage>
        <taxon>Bacteria</taxon>
        <taxon>Bacillati</taxon>
        <taxon>Actinomycetota</taxon>
        <taxon>Actinomycetes</taxon>
        <taxon>Mycobacteriales</taxon>
        <taxon>Nocardiaceae</taxon>
        <taxon>Rhodococcus</taxon>
    </lineage>
</organism>
<evidence type="ECO:0000313" key="1">
    <source>
        <dbReference type="EMBL" id="QOW01874.1"/>
    </source>
</evidence>
<dbReference type="AlphaFoldDB" id="A0A7M2XX33"/>
<geneLocation type="plasmid" evidence="1 2">
    <name>pSID</name>
</geneLocation>
<name>A0A7M2XX33_9NOCA</name>
<evidence type="ECO:0000313" key="2">
    <source>
        <dbReference type="Proteomes" id="UP000593818"/>
    </source>
</evidence>
<gene>
    <name evidence="1" type="ORF">INP59_27350</name>
</gene>
<dbReference type="EMBL" id="CP063453">
    <property type="protein sequence ID" value="QOW01874.1"/>
    <property type="molecule type" value="Genomic_DNA"/>
</dbReference>
<sequence length="160" mass="17166">MITVSAEPATVASFAAHLIADEDRIDRLLPKDPWFHHGSAYLDSAYGILAEYLAVDWQTLTSTEPALALHGAVAGAAVEVTVDLVGPEPNEQSLSGVVYLDLPNIDTLRLALPNVTRDTDMFSAHHLYDPAAQINHVIATLCDLVNRALKPVSTLLDTAA</sequence>
<accession>A0A7M2XX33</accession>
<keyword evidence="1" id="KW-0614">Plasmid</keyword>
<keyword evidence="2" id="KW-1185">Reference proteome</keyword>
<protein>
    <submittedName>
        <fullName evidence="1">Uncharacterized protein</fullName>
    </submittedName>
</protein>
<dbReference type="RefSeq" id="WP_193904152.1">
    <property type="nucleotide sequence ID" value="NZ_CP063453.1"/>
</dbReference>
<dbReference type="Proteomes" id="UP000593818">
    <property type="component" value="Plasmid pSID"/>
</dbReference>
<reference evidence="1 2" key="1">
    <citation type="submission" date="2020-10" db="EMBL/GenBank/DDBJ databases">
        <title>Whole genome sequence of oil-degrading bacteria Rhodococcus pyridinivorans strain 5Ap.</title>
        <authorList>
            <person name="Akhremchuk A.E."/>
            <person name="Valentovich L.N."/>
            <person name="Charniauskaya M.I."/>
            <person name="Bukliarevich H.A."/>
            <person name="Titok M.A."/>
        </authorList>
    </citation>
    <scope>NUCLEOTIDE SEQUENCE [LARGE SCALE GENOMIC DNA]</scope>
    <source>
        <strain evidence="1 2">5Ap</strain>
        <plasmid evidence="1 2">pSID</plasmid>
    </source>
</reference>
<proteinExistence type="predicted"/>